<evidence type="ECO:0000313" key="8">
    <source>
        <dbReference type="Proteomes" id="UP000233220"/>
    </source>
</evidence>
<dbReference type="PANTHER" id="PTHR12035:SF113">
    <property type="entry name" value="RIKEN CDNA 4931406B18 GENE"/>
    <property type="match status" value="1"/>
</dbReference>
<evidence type="ECO:0000313" key="7">
    <source>
        <dbReference type="Ensembl" id="ENSSBOP00000034837.1"/>
    </source>
</evidence>
<dbReference type="GeneTree" id="ENSGT01150000286907"/>
<protein>
    <submittedName>
        <fullName evidence="7">SIGLEC family like 1</fullName>
    </submittedName>
</protein>
<dbReference type="Ensembl" id="ENSSBOT00000051762.1">
    <property type="protein sequence ID" value="ENSSBOP00000034837.1"/>
    <property type="gene ID" value="ENSSBOG00000033583.1"/>
</dbReference>
<reference evidence="7" key="2">
    <citation type="submission" date="2025-09" db="UniProtKB">
        <authorList>
            <consortium name="Ensembl"/>
        </authorList>
    </citation>
    <scope>IDENTIFICATION</scope>
</reference>
<sequence>MLPLLQLVPTRLLNSSCSLEKTLQCSCSFHGIPTPSVQWWMGGVPVGVDGMDGSLQVISTMLGPWANSTISLTEEPEMGMRLLCEGKNQNGTHAMSILLMSRKSSLTSQAFMKGLIQGAIYAGIVIALLFLCLLPLIVKHIRKKQAKKTAAIKAKKSSKVRASQELKTSLKPEEQGKPTVATFSESRILEKQDKRAS</sequence>
<dbReference type="GO" id="GO:0007155">
    <property type="term" value="P:cell adhesion"/>
    <property type="evidence" value="ECO:0007669"/>
    <property type="project" value="TreeGrafter"/>
</dbReference>
<evidence type="ECO:0000256" key="3">
    <source>
        <dbReference type="ARBA" id="ARBA00022989"/>
    </source>
</evidence>
<dbReference type="SUPFAM" id="SSF48726">
    <property type="entry name" value="Immunoglobulin"/>
    <property type="match status" value="1"/>
</dbReference>
<name>A0A2K6USK8_SAIBB</name>
<dbReference type="Gene3D" id="2.60.40.10">
    <property type="entry name" value="Immunoglobulins"/>
    <property type="match status" value="1"/>
</dbReference>
<gene>
    <name evidence="7" type="primary">SIGLECL1</name>
</gene>
<accession>A0A2K6USK8</accession>
<evidence type="ECO:0000256" key="6">
    <source>
        <dbReference type="SAM" id="Phobius"/>
    </source>
</evidence>
<dbReference type="GO" id="GO:0033691">
    <property type="term" value="F:sialic acid binding"/>
    <property type="evidence" value="ECO:0007669"/>
    <property type="project" value="TreeGrafter"/>
</dbReference>
<evidence type="ECO:0000256" key="1">
    <source>
        <dbReference type="ARBA" id="ARBA00004167"/>
    </source>
</evidence>
<evidence type="ECO:0000256" key="4">
    <source>
        <dbReference type="ARBA" id="ARBA00023136"/>
    </source>
</evidence>
<organism evidence="7 8">
    <name type="scientific">Saimiri boliviensis boliviensis</name>
    <name type="common">Bolivian squirrel monkey</name>
    <dbReference type="NCBI Taxonomy" id="39432"/>
    <lineage>
        <taxon>Eukaryota</taxon>
        <taxon>Metazoa</taxon>
        <taxon>Chordata</taxon>
        <taxon>Craniata</taxon>
        <taxon>Vertebrata</taxon>
        <taxon>Euteleostomi</taxon>
        <taxon>Mammalia</taxon>
        <taxon>Eutheria</taxon>
        <taxon>Euarchontoglires</taxon>
        <taxon>Primates</taxon>
        <taxon>Haplorrhini</taxon>
        <taxon>Platyrrhini</taxon>
        <taxon>Cebidae</taxon>
        <taxon>Saimiriinae</taxon>
        <taxon>Saimiri</taxon>
    </lineage>
</organism>
<dbReference type="STRING" id="39432.ENSSBOP00000034837"/>
<reference evidence="7" key="1">
    <citation type="submission" date="2025-08" db="UniProtKB">
        <authorList>
            <consortium name="Ensembl"/>
        </authorList>
    </citation>
    <scope>IDENTIFICATION</scope>
</reference>
<feature type="region of interest" description="Disordered" evidence="5">
    <location>
        <begin position="160"/>
        <end position="197"/>
    </location>
</feature>
<dbReference type="InterPro" id="IPR051036">
    <property type="entry name" value="SIGLEC"/>
</dbReference>
<dbReference type="AlphaFoldDB" id="A0A2K6USK8"/>
<comment type="subcellular location">
    <subcellularLocation>
        <location evidence="1">Membrane</location>
        <topology evidence="1">Single-pass membrane protein</topology>
    </subcellularLocation>
</comment>
<keyword evidence="3 6" id="KW-1133">Transmembrane helix</keyword>
<keyword evidence="2 6" id="KW-0812">Transmembrane</keyword>
<dbReference type="InterPro" id="IPR013783">
    <property type="entry name" value="Ig-like_fold"/>
</dbReference>
<keyword evidence="4 6" id="KW-0472">Membrane</keyword>
<proteinExistence type="predicted"/>
<evidence type="ECO:0000256" key="2">
    <source>
        <dbReference type="ARBA" id="ARBA00022692"/>
    </source>
</evidence>
<keyword evidence="8" id="KW-1185">Reference proteome</keyword>
<dbReference type="OMA" id="ACQEPKM"/>
<feature type="transmembrane region" description="Helical" evidence="6">
    <location>
        <begin position="115"/>
        <end position="138"/>
    </location>
</feature>
<feature type="compositionally biased region" description="Basic and acidic residues" evidence="5">
    <location>
        <begin position="187"/>
        <end position="197"/>
    </location>
</feature>
<dbReference type="Proteomes" id="UP000233220">
    <property type="component" value="Unplaced"/>
</dbReference>
<evidence type="ECO:0000256" key="5">
    <source>
        <dbReference type="SAM" id="MobiDB-lite"/>
    </source>
</evidence>
<feature type="compositionally biased region" description="Basic and acidic residues" evidence="5">
    <location>
        <begin position="162"/>
        <end position="176"/>
    </location>
</feature>
<dbReference type="PANTHER" id="PTHR12035">
    <property type="entry name" value="SIALIC ACID BINDING IMMUNOGLOBULIN-LIKE LECTIN"/>
    <property type="match status" value="1"/>
</dbReference>
<dbReference type="GO" id="GO:0005886">
    <property type="term" value="C:plasma membrane"/>
    <property type="evidence" value="ECO:0007669"/>
    <property type="project" value="TreeGrafter"/>
</dbReference>
<dbReference type="InterPro" id="IPR036179">
    <property type="entry name" value="Ig-like_dom_sf"/>
</dbReference>